<organism evidence="1">
    <name type="scientific">Xenorhabdus szentirmaii</name>
    <dbReference type="NCBI Taxonomy" id="290112"/>
    <lineage>
        <taxon>Bacteria</taxon>
        <taxon>Pseudomonadati</taxon>
        <taxon>Pseudomonadota</taxon>
        <taxon>Gammaproteobacteria</taxon>
        <taxon>Enterobacterales</taxon>
        <taxon>Morganellaceae</taxon>
        <taxon>Xenorhabdus</taxon>
    </lineage>
</organism>
<accession>A0AAW3YW59</accession>
<reference evidence="1" key="2">
    <citation type="journal article" date="2024" name="Toxins">
        <title>Genome Sequence Analysis of Native Xenorhabdus Strains Isolated from Entomopathogenic Nematodes in Argentina.</title>
        <authorList>
            <person name="Palma L."/>
            <person name="Frizzo L."/>
            <person name="Kaiser S."/>
            <person name="Berry C."/>
            <person name="Caballero P."/>
            <person name="Bode H.B."/>
            <person name="Del Valle E.E."/>
        </authorList>
    </citation>
    <scope>NUCLEOTIDE SEQUENCE</scope>
    <source>
        <strain evidence="1">M</strain>
    </source>
</reference>
<gene>
    <name evidence="1" type="ORF">ID854_15240</name>
</gene>
<evidence type="ECO:0000313" key="1">
    <source>
        <dbReference type="EMBL" id="MBD2801761.1"/>
    </source>
</evidence>
<comment type="caution">
    <text evidence="1">The sequence shown here is derived from an EMBL/GenBank/DDBJ whole genome shotgun (WGS) entry which is preliminary data.</text>
</comment>
<dbReference type="EMBL" id="JACXBF010000386">
    <property type="protein sequence ID" value="MBD2801761.1"/>
    <property type="molecule type" value="Genomic_DNA"/>
</dbReference>
<name>A0AAW3YW59_9GAMM</name>
<reference evidence="1" key="1">
    <citation type="submission" date="2020-09" db="EMBL/GenBank/DDBJ databases">
        <authorList>
            <person name="Palma L."/>
            <person name="Caballero P."/>
            <person name="Berry C."/>
            <person name="Del Valle E."/>
        </authorList>
    </citation>
    <scope>NUCLEOTIDE SEQUENCE</scope>
    <source>
        <strain evidence="1">M</strain>
    </source>
</reference>
<protein>
    <submittedName>
        <fullName evidence="1">Uncharacterized protein</fullName>
    </submittedName>
</protein>
<dbReference type="AlphaFoldDB" id="A0AAW3YW59"/>
<dbReference type="Proteomes" id="UP001193920">
    <property type="component" value="Unassembled WGS sequence"/>
</dbReference>
<proteinExistence type="predicted"/>
<dbReference type="RefSeq" id="WP_323869358.1">
    <property type="nucleotide sequence ID" value="NZ_JACXBF010000386.1"/>
</dbReference>
<sequence length="193" mass="21082">MDKIIPASFNSSDGGWVTINVAKSGTKLNNPDGSVDISRTGHVWMTIDNSEQKIDVGWSTGNSLKTGGYDNISLNDSEVYDKSTVKSFTASVSEVKFPYLVECINDAPLGKLPEFSSNYNLLTNNCIDFVRTCLDTLDLGGKSMLPHFTPNGNFNSLAKLIDKNFDTADNWGNCSGPHLKYGGLAFIHFFSPH</sequence>